<evidence type="ECO:0000256" key="3">
    <source>
        <dbReference type="ARBA" id="ARBA00022692"/>
    </source>
</evidence>
<sequence>MLGNFDIKYAWAVFKRRMPYFLVITTLFAAVATTIAYVLPPVYQSSASLLVEPQQISDTTVAAPVNPYEQIQIIEQRLMTRANLYDMAGRIGLYADQPDLSAGEIIGDMKTRIEFIGFQPDPTTKPGEPGATIIGVNFFAPTPPLATKGANELVSIILQENTRMRTDRASDTLDFFKGEVTRLTGEIETQSKKIADFKTANIQALPDSQDSRRAQQERGQQRLLDLDREEASLKSQRASIVWVFERTGRASANMALSPEEEELQTLQSQLLQQQAIYKSTSPQIRVLQTRIAALKQLVEQQQADRAVPSADGTAGKPLSELDVELAPLDQRLGDIAAERGLLEKQLADLDTAQQATPQNEMVLNDLERQLQSLQTQYTNAVSSLGQAQQGEKIEVMSKGQRFTLIEAPFDRNVPVSPQRVLISAAGLVGGLGAALGFVVLWEMLNRSIRRPVELSQRLGIQPIITIPYIRTAGERRWRRWAVVGAMLLIIVAIPVILLMIHTYYEPLDQLIPGLG</sequence>
<feature type="transmembrane region" description="Helical" evidence="7">
    <location>
        <begin position="480"/>
        <end position="504"/>
    </location>
</feature>
<dbReference type="PANTHER" id="PTHR32309:SF13">
    <property type="entry name" value="FERRIC ENTEROBACTIN TRANSPORT PROTEIN FEPE"/>
    <property type="match status" value="1"/>
</dbReference>
<comment type="caution">
    <text evidence="9">The sequence shown here is derived from an EMBL/GenBank/DDBJ whole genome shotgun (WGS) entry which is preliminary data.</text>
</comment>
<evidence type="ECO:0000256" key="2">
    <source>
        <dbReference type="ARBA" id="ARBA00022475"/>
    </source>
</evidence>
<feature type="transmembrane region" description="Helical" evidence="7">
    <location>
        <begin position="20"/>
        <end position="39"/>
    </location>
</feature>
<dbReference type="InterPro" id="IPR003856">
    <property type="entry name" value="LPS_length_determ_N"/>
</dbReference>
<evidence type="ECO:0000259" key="8">
    <source>
        <dbReference type="Pfam" id="PF02706"/>
    </source>
</evidence>
<evidence type="ECO:0000256" key="4">
    <source>
        <dbReference type="ARBA" id="ARBA00022989"/>
    </source>
</evidence>
<evidence type="ECO:0000256" key="6">
    <source>
        <dbReference type="SAM" id="MobiDB-lite"/>
    </source>
</evidence>
<dbReference type="RefSeq" id="WP_184155071.1">
    <property type="nucleotide sequence ID" value="NZ_JACHFM010000007.1"/>
</dbReference>
<evidence type="ECO:0000256" key="1">
    <source>
        <dbReference type="ARBA" id="ARBA00004651"/>
    </source>
</evidence>
<dbReference type="PANTHER" id="PTHR32309">
    <property type="entry name" value="TYROSINE-PROTEIN KINASE"/>
    <property type="match status" value="1"/>
</dbReference>
<evidence type="ECO:0000313" key="10">
    <source>
        <dbReference type="Proteomes" id="UP000549457"/>
    </source>
</evidence>
<evidence type="ECO:0000256" key="5">
    <source>
        <dbReference type="ARBA" id="ARBA00023136"/>
    </source>
</evidence>
<protein>
    <submittedName>
        <fullName evidence="9">Uncharacterized protein involved in exopolysaccharide biosynthesis</fullName>
    </submittedName>
</protein>
<accession>A0A840SZC7</accession>
<keyword evidence="10" id="KW-1185">Reference proteome</keyword>
<feature type="transmembrane region" description="Helical" evidence="7">
    <location>
        <begin position="420"/>
        <end position="441"/>
    </location>
</feature>
<dbReference type="GO" id="GO:0005886">
    <property type="term" value="C:plasma membrane"/>
    <property type="evidence" value="ECO:0007669"/>
    <property type="project" value="UniProtKB-SubCell"/>
</dbReference>
<feature type="domain" description="Polysaccharide chain length determinant N-terminal" evidence="8">
    <location>
        <begin position="5"/>
        <end position="74"/>
    </location>
</feature>
<dbReference type="AlphaFoldDB" id="A0A840SZC7"/>
<dbReference type="InterPro" id="IPR050445">
    <property type="entry name" value="Bact_polysacc_biosynth/exp"/>
</dbReference>
<feature type="compositionally biased region" description="Basic and acidic residues" evidence="6">
    <location>
        <begin position="209"/>
        <end position="225"/>
    </location>
</feature>
<keyword evidence="4 7" id="KW-1133">Transmembrane helix</keyword>
<comment type="subcellular location">
    <subcellularLocation>
        <location evidence="1">Cell membrane</location>
        <topology evidence="1">Multi-pass membrane protein</topology>
    </subcellularLocation>
</comment>
<keyword evidence="2" id="KW-1003">Cell membrane</keyword>
<keyword evidence="5 7" id="KW-0472">Membrane</keyword>
<dbReference type="EMBL" id="JACHFM010000007">
    <property type="protein sequence ID" value="MBB5224412.1"/>
    <property type="molecule type" value="Genomic_DNA"/>
</dbReference>
<organism evidence="9 10">
    <name type="scientific">Amaricoccus macauensis</name>
    <dbReference type="NCBI Taxonomy" id="57001"/>
    <lineage>
        <taxon>Bacteria</taxon>
        <taxon>Pseudomonadati</taxon>
        <taxon>Pseudomonadota</taxon>
        <taxon>Alphaproteobacteria</taxon>
        <taxon>Rhodobacterales</taxon>
        <taxon>Paracoccaceae</taxon>
        <taxon>Amaricoccus</taxon>
    </lineage>
</organism>
<dbReference type="Pfam" id="PF02706">
    <property type="entry name" value="Wzz"/>
    <property type="match status" value="1"/>
</dbReference>
<proteinExistence type="predicted"/>
<evidence type="ECO:0000313" key="9">
    <source>
        <dbReference type="EMBL" id="MBB5224412.1"/>
    </source>
</evidence>
<dbReference type="Proteomes" id="UP000549457">
    <property type="component" value="Unassembled WGS sequence"/>
</dbReference>
<name>A0A840SZC7_9RHOB</name>
<dbReference type="GO" id="GO:0004713">
    <property type="term" value="F:protein tyrosine kinase activity"/>
    <property type="evidence" value="ECO:0007669"/>
    <property type="project" value="TreeGrafter"/>
</dbReference>
<keyword evidence="3 7" id="KW-0812">Transmembrane</keyword>
<feature type="region of interest" description="Disordered" evidence="6">
    <location>
        <begin position="206"/>
        <end position="225"/>
    </location>
</feature>
<gene>
    <name evidence="9" type="ORF">HNP73_004382</name>
</gene>
<evidence type="ECO:0000256" key="7">
    <source>
        <dbReference type="SAM" id="Phobius"/>
    </source>
</evidence>
<reference evidence="9 10" key="1">
    <citation type="submission" date="2020-08" db="EMBL/GenBank/DDBJ databases">
        <title>Genomic Encyclopedia of Type Strains, Phase IV (KMG-IV): sequencing the most valuable type-strain genomes for metagenomic binning, comparative biology and taxonomic classification.</title>
        <authorList>
            <person name="Goeker M."/>
        </authorList>
    </citation>
    <scope>NUCLEOTIDE SEQUENCE [LARGE SCALE GENOMIC DNA]</scope>
    <source>
        <strain evidence="9 10">DSM 101730</strain>
    </source>
</reference>